<dbReference type="AlphaFoldDB" id="D5EIK3"/>
<accession>D5EIK3</accession>
<keyword evidence="1" id="KW-0812">Transmembrane</keyword>
<dbReference type="HOGENOM" id="CLU_1183412_0_0_0"/>
<dbReference type="STRING" id="583355.Caka_1249"/>
<sequence>MKKNLIILAATGCALSLSAQDIASTLLVDFYDDNTNHTHKYVASTAANFQVVDANVDGSATVNALTGGTTGASIVGTGLSGLTLTTSTANWSDWNTDAGNFANTALLGSYLYDRGTLNGGGPDTIDISGFSAINDNQTVTVTVYAVGDGSGSEAPVTLTYNGIVSASQTANYDLGTVAGASVQFTFDKVAGVDDLTISWHGTGTGYYGLNGLSMTTVPEPGTYALIAGALALGAVMVRRRK</sequence>
<keyword evidence="2" id="KW-0732">Signal</keyword>
<reference evidence="4 5" key="1">
    <citation type="journal article" date="2010" name="Stand. Genomic Sci.">
        <title>Complete genome sequence of Coraliomargarita akajimensis type strain (04OKA010-24).</title>
        <authorList>
            <person name="Mavromatis K."/>
            <person name="Abt B."/>
            <person name="Brambilla E."/>
            <person name="Lapidus A."/>
            <person name="Copeland A."/>
            <person name="Deshpande S."/>
            <person name="Nolan M."/>
            <person name="Lucas S."/>
            <person name="Tice H."/>
            <person name="Cheng J.F."/>
            <person name="Han C."/>
            <person name="Detter J.C."/>
            <person name="Woyke T."/>
            <person name="Goodwin L."/>
            <person name="Pitluck S."/>
            <person name="Held B."/>
            <person name="Brettin T."/>
            <person name="Tapia R."/>
            <person name="Ivanova N."/>
            <person name="Mikhailova N."/>
            <person name="Pati A."/>
            <person name="Liolios K."/>
            <person name="Chen A."/>
            <person name="Palaniappan K."/>
            <person name="Land M."/>
            <person name="Hauser L."/>
            <person name="Chang Y.J."/>
            <person name="Jeffries C.D."/>
            <person name="Rohde M."/>
            <person name="Goker M."/>
            <person name="Bristow J."/>
            <person name="Eisen J.A."/>
            <person name="Markowitz V."/>
            <person name="Hugenholtz P."/>
            <person name="Klenk H.P."/>
            <person name="Kyrpides N.C."/>
        </authorList>
    </citation>
    <scope>NUCLEOTIDE SEQUENCE [LARGE SCALE GENOMIC DNA]</scope>
    <source>
        <strain evidence="5">DSM 45221 / IAM 15411 / JCM 23193 / KCTC 12865</strain>
    </source>
</reference>
<proteinExistence type="predicted"/>
<keyword evidence="5" id="KW-1185">Reference proteome</keyword>
<evidence type="ECO:0000259" key="3">
    <source>
        <dbReference type="Pfam" id="PF07589"/>
    </source>
</evidence>
<dbReference type="Pfam" id="PF07589">
    <property type="entry name" value="PEP-CTERM"/>
    <property type="match status" value="1"/>
</dbReference>
<evidence type="ECO:0000313" key="4">
    <source>
        <dbReference type="EMBL" id="ADE54269.1"/>
    </source>
</evidence>
<evidence type="ECO:0000313" key="5">
    <source>
        <dbReference type="Proteomes" id="UP000000925"/>
    </source>
</evidence>
<name>D5EIK3_CORAD</name>
<dbReference type="Proteomes" id="UP000000925">
    <property type="component" value="Chromosome"/>
</dbReference>
<feature type="domain" description="Ice-binding protein C-terminal" evidence="3">
    <location>
        <begin position="216"/>
        <end position="240"/>
    </location>
</feature>
<dbReference type="KEGG" id="caa:Caka_1249"/>
<feature type="chain" id="PRO_5003070736" description="Ice-binding protein C-terminal domain-containing protein" evidence="2">
    <location>
        <begin position="20"/>
        <end position="241"/>
    </location>
</feature>
<keyword evidence="1" id="KW-1133">Transmembrane helix</keyword>
<feature type="transmembrane region" description="Helical" evidence="1">
    <location>
        <begin position="220"/>
        <end position="237"/>
    </location>
</feature>
<dbReference type="eggNOG" id="COG3291">
    <property type="taxonomic scope" value="Bacteria"/>
</dbReference>
<feature type="signal peptide" evidence="2">
    <location>
        <begin position="1"/>
        <end position="19"/>
    </location>
</feature>
<dbReference type="EMBL" id="CP001998">
    <property type="protein sequence ID" value="ADE54269.1"/>
    <property type="molecule type" value="Genomic_DNA"/>
</dbReference>
<dbReference type="RefSeq" id="WP_013042991.1">
    <property type="nucleotide sequence ID" value="NC_014008.1"/>
</dbReference>
<dbReference type="InterPro" id="IPR013424">
    <property type="entry name" value="Ice-binding_C"/>
</dbReference>
<gene>
    <name evidence="4" type="ordered locus">Caka_1249</name>
</gene>
<dbReference type="OrthoDB" id="9851547at2"/>
<protein>
    <recommendedName>
        <fullName evidence="3">Ice-binding protein C-terminal domain-containing protein</fullName>
    </recommendedName>
</protein>
<evidence type="ECO:0000256" key="1">
    <source>
        <dbReference type="SAM" id="Phobius"/>
    </source>
</evidence>
<keyword evidence="1" id="KW-0472">Membrane</keyword>
<dbReference type="NCBIfam" id="TIGR02595">
    <property type="entry name" value="PEP_CTERM"/>
    <property type="match status" value="1"/>
</dbReference>
<evidence type="ECO:0000256" key="2">
    <source>
        <dbReference type="SAM" id="SignalP"/>
    </source>
</evidence>
<organism evidence="4 5">
    <name type="scientific">Coraliomargarita akajimensis (strain DSM 45221 / IAM 15411 / JCM 23193 / KCTC 12865 / 04OKA010-24)</name>
    <dbReference type="NCBI Taxonomy" id="583355"/>
    <lineage>
        <taxon>Bacteria</taxon>
        <taxon>Pseudomonadati</taxon>
        <taxon>Verrucomicrobiota</taxon>
        <taxon>Opitutia</taxon>
        <taxon>Puniceicoccales</taxon>
        <taxon>Coraliomargaritaceae</taxon>
        <taxon>Coraliomargarita</taxon>
    </lineage>
</organism>